<feature type="transmembrane region" description="Helical" evidence="1">
    <location>
        <begin position="96"/>
        <end position="114"/>
    </location>
</feature>
<evidence type="ECO:0008006" key="4">
    <source>
        <dbReference type="Google" id="ProtNLM"/>
    </source>
</evidence>
<keyword evidence="1" id="KW-0812">Transmembrane</keyword>
<comment type="caution">
    <text evidence="2">The sequence shown here is derived from an EMBL/GenBank/DDBJ whole genome shotgun (WGS) entry which is preliminary data.</text>
</comment>
<feature type="transmembrane region" description="Helical" evidence="1">
    <location>
        <begin position="30"/>
        <end position="48"/>
    </location>
</feature>
<evidence type="ECO:0000256" key="1">
    <source>
        <dbReference type="SAM" id="Phobius"/>
    </source>
</evidence>
<dbReference type="RefSeq" id="WP_345720591.1">
    <property type="nucleotide sequence ID" value="NZ_BAABRU010000002.1"/>
</dbReference>
<feature type="transmembrane region" description="Helical" evidence="1">
    <location>
        <begin position="60"/>
        <end position="84"/>
    </location>
</feature>
<protein>
    <recommendedName>
        <fullName evidence="4">DUF1294 domain-containing protein</fullName>
    </recommendedName>
</protein>
<dbReference type="Proteomes" id="UP001428290">
    <property type="component" value="Unassembled WGS sequence"/>
</dbReference>
<dbReference type="Pfam" id="PF06961">
    <property type="entry name" value="DUF1294"/>
    <property type="match status" value="1"/>
</dbReference>
<dbReference type="EMBL" id="BAABRU010000002">
    <property type="protein sequence ID" value="GAA5526956.1"/>
    <property type="molecule type" value="Genomic_DNA"/>
</dbReference>
<name>A0ABP9WWR8_9CHLR</name>
<dbReference type="InterPro" id="IPR010718">
    <property type="entry name" value="DUF1294"/>
</dbReference>
<evidence type="ECO:0000313" key="2">
    <source>
        <dbReference type="EMBL" id="GAA5526956.1"/>
    </source>
</evidence>
<keyword evidence="1" id="KW-1133">Transmembrane helix</keyword>
<keyword evidence="3" id="KW-1185">Reference proteome</keyword>
<feature type="transmembrane region" description="Helical" evidence="1">
    <location>
        <begin position="7"/>
        <end position="24"/>
    </location>
</feature>
<keyword evidence="1" id="KW-0472">Membrane</keyword>
<organism evidence="2 3">
    <name type="scientific">Herpetosiphon gulosus</name>
    <dbReference type="NCBI Taxonomy" id="1973496"/>
    <lineage>
        <taxon>Bacteria</taxon>
        <taxon>Bacillati</taxon>
        <taxon>Chloroflexota</taxon>
        <taxon>Chloroflexia</taxon>
        <taxon>Herpetosiphonales</taxon>
        <taxon>Herpetosiphonaceae</taxon>
        <taxon>Herpetosiphon</taxon>
    </lineage>
</organism>
<reference evidence="2 3" key="1">
    <citation type="submission" date="2024-02" db="EMBL/GenBank/DDBJ databases">
        <title>Herpetosiphon gulosus NBRC 112829.</title>
        <authorList>
            <person name="Ichikawa N."/>
            <person name="Katano-Makiyama Y."/>
            <person name="Hidaka K."/>
        </authorList>
    </citation>
    <scope>NUCLEOTIDE SEQUENCE [LARGE SCALE GENOMIC DNA]</scope>
    <source>
        <strain evidence="2 3">NBRC 112829</strain>
    </source>
</reference>
<sequence>MAKQGLIPIDLGHILVAFGLVAAFSFGYSYGWIGLIVISFITFLAFFLDKQQSKGRNRRIAERTLLLFVAFGGTLGAVIGIWFLRHKSQKKTFLQGFWLIVACHVIGLLAVGLVRDLLLN</sequence>
<accession>A0ABP9WWR8</accession>
<proteinExistence type="predicted"/>
<evidence type="ECO:0000313" key="3">
    <source>
        <dbReference type="Proteomes" id="UP001428290"/>
    </source>
</evidence>
<gene>
    <name evidence="2" type="ORF">Hgul01_00738</name>
</gene>